<dbReference type="Pfam" id="PF00578">
    <property type="entry name" value="AhpC-TSA"/>
    <property type="match status" value="1"/>
</dbReference>
<gene>
    <name evidence="6" type="ORF">EJA10_12680</name>
</gene>
<dbReference type="GO" id="GO:0042744">
    <property type="term" value="P:hydrogen peroxide catabolic process"/>
    <property type="evidence" value="ECO:0007669"/>
    <property type="project" value="TreeGrafter"/>
</dbReference>
<protein>
    <submittedName>
        <fullName evidence="6">Redoxin domain-containing protein</fullName>
    </submittedName>
</protein>
<dbReference type="InterPro" id="IPR050217">
    <property type="entry name" value="Peroxiredoxin"/>
</dbReference>
<dbReference type="Proteomes" id="UP000279911">
    <property type="component" value="Unassembled WGS sequence"/>
</dbReference>
<evidence type="ECO:0000313" key="7">
    <source>
        <dbReference type="Proteomes" id="UP000279911"/>
    </source>
</evidence>
<dbReference type="GO" id="GO:0045454">
    <property type="term" value="P:cell redox homeostasis"/>
    <property type="evidence" value="ECO:0007669"/>
    <property type="project" value="TreeGrafter"/>
</dbReference>
<dbReference type="InterPro" id="IPR000866">
    <property type="entry name" value="AhpC/TSA"/>
</dbReference>
<dbReference type="STRING" id="285983.UB32_13535"/>
<comment type="function">
    <text evidence="4">Thiol-specific peroxidase that catalyzes the reduction of hydrogen peroxide and organic hydroperoxides to water and alcohols, respectively. Plays a role in cell protection against oxidative stress by detoxifying peroxides.</text>
</comment>
<dbReference type="InterPro" id="IPR024706">
    <property type="entry name" value="Peroxiredoxin_AhpC-typ"/>
</dbReference>
<dbReference type="GO" id="GO:0008379">
    <property type="term" value="F:thioredoxin peroxidase activity"/>
    <property type="evidence" value="ECO:0007669"/>
    <property type="project" value="TreeGrafter"/>
</dbReference>
<keyword evidence="2" id="KW-0560">Oxidoreductase</keyword>
<proteinExistence type="inferred from homology"/>
<dbReference type="AlphaFoldDB" id="A0A427TQS3"/>
<evidence type="ECO:0000256" key="2">
    <source>
        <dbReference type="ARBA" id="ARBA00023002"/>
    </source>
</evidence>
<dbReference type="GO" id="GO:0006979">
    <property type="term" value="P:response to oxidative stress"/>
    <property type="evidence" value="ECO:0007669"/>
    <property type="project" value="TreeGrafter"/>
</dbReference>
<feature type="domain" description="Alkyl hydroperoxide reductase subunit C/ Thiol specific antioxidant" evidence="5">
    <location>
        <begin position="1"/>
        <end position="83"/>
    </location>
</feature>
<dbReference type="Gene3D" id="3.40.30.10">
    <property type="entry name" value="Glutaredoxin"/>
    <property type="match status" value="1"/>
</dbReference>
<organism evidence="6 7">
    <name type="scientific">Mesobacillus subterraneus</name>
    <dbReference type="NCBI Taxonomy" id="285983"/>
    <lineage>
        <taxon>Bacteria</taxon>
        <taxon>Bacillati</taxon>
        <taxon>Bacillota</taxon>
        <taxon>Bacilli</taxon>
        <taxon>Bacillales</taxon>
        <taxon>Bacillaceae</taxon>
        <taxon>Mesobacillus</taxon>
    </lineage>
</organism>
<name>A0A427TQS3_9BACI</name>
<sequence length="136" mass="14805">MAAVAAVYPYIKALNAEILSISTDSAFSHKVFKETSPSLKNVTFPMVSDRTHVISRAYRVLDENIGAAFRASVFIDPEGVIRAKLVYPGNVGRNLPEHVRMLQAFEYAKQTGKGVPANWVPGQEGISTDPSNIGNI</sequence>
<dbReference type="OrthoDB" id="9812811at2"/>
<dbReference type="SUPFAM" id="SSF52833">
    <property type="entry name" value="Thioredoxin-like"/>
    <property type="match status" value="1"/>
</dbReference>
<dbReference type="GO" id="GO:0033554">
    <property type="term" value="P:cellular response to stress"/>
    <property type="evidence" value="ECO:0007669"/>
    <property type="project" value="TreeGrafter"/>
</dbReference>
<evidence type="ECO:0000313" key="6">
    <source>
        <dbReference type="EMBL" id="RSD26718.1"/>
    </source>
</evidence>
<evidence type="ECO:0000256" key="3">
    <source>
        <dbReference type="ARBA" id="ARBA00023157"/>
    </source>
</evidence>
<reference evidence="7" key="1">
    <citation type="submission" date="2018-12" db="EMBL/GenBank/DDBJ databases">
        <title>Bacillus chawlae sp. nov., Bacillus glennii sp. nov., and Bacillus saganii sp. nov. Isolated from the Vehicle Assembly Building at Kennedy Space Center where the Viking Spacecraft were Assembled.</title>
        <authorList>
            <person name="Seuylemezian A."/>
            <person name="Vaishampayan P."/>
        </authorList>
    </citation>
    <scope>NUCLEOTIDE SEQUENCE [LARGE SCALE GENOMIC DNA]</scope>
    <source>
        <strain evidence="7">DSM 13966</strain>
    </source>
</reference>
<dbReference type="PANTHER" id="PTHR10681:SF128">
    <property type="entry name" value="THIOREDOXIN-DEPENDENT PEROXIDE REDUCTASE, MITOCHONDRIAL"/>
    <property type="match status" value="1"/>
</dbReference>
<dbReference type="PANTHER" id="PTHR10681">
    <property type="entry name" value="THIOREDOXIN PEROXIDASE"/>
    <property type="match status" value="1"/>
</dbReference>
<evidence type="ECO:0000256" key="4">
    <source>
        <dbReference type="ARBA" id="ARBA00037420"/>
    </source>
</evidence>
<accession>A0A427TQS3</accession>
<dbReference type="PIRSF" id="PIRSF000239">
    <property type="entry name" value="AHPC"/>
    <property type="match status" value="1"/>
</dbReference>
<comment type="caution">
    <text evidence="6">The sequence shown here is derived from an EMBL/GenBank/DDBJ whole genome shotgun (WGS) entry which is preliminary data.</text>
</comment>
<keyword evidence="3" id="KW-1015">Disulfide bond</keyword>
<dbReference type="InterPro" id="IPR036249">
    <property type="entry name" value="Thioredoxin-like_sf"/>
</dbReference>
<evidence type="ECO:0000259" key="5">
    <source>
        <dbReference type="Pfam" id="PF00578"/>
    </source>
</evidence>
<dbReference type="GO" id="GO:0005829">
    <property type="term" value="C:cytosol"/>
    <property type="evidence" value="ECO:0007669"/>
    <property type="project" value="TreeGrafter"/>
</dbReference>
<comment type="similarity">
    <text evidence="1">Belongs to the peroxiredoxin family. AhpC/Prx1 subfamily.</text>
</comment>
<dbReference type="EMBL" id="RSFW01000014">
    <property type="protein sequence ID" value="RSD26718.1"/>
    <property type="molecule type" value="Genomic_DNA"/>
</dbReference>
<evidence type="ECO:0000256" key="1">
    <source>
        <dbReference type="ARBA" id="ARBA00009796"/>
    </source>
</evidence>